<name>A0A1Y1UHV6_9TREE</name>
<feature type="signal peptide" evidence="1">
    <location>
        <begin position="1"/>
        <end position="20"/>
    </location>
</feature>
<keyword evidence="1" id="KW-0732">Signal</keyword>
<dbReference type="Proteomes" id="UP000193218">
    <property type="component" value="Unassembled WGS sequence"/>
</dbReference>
<feature type="chain" id="PRO_5012643668" description="Secreted protein" evidence="1">
    <location>
        <begin position="21"/>
        <end position="79"/>
    </location>
</feature>
<accession>A0A1Y1UHV6</accession>
<gene>
    <name evidence="2" type="ORF">BD324DRAFT_624866</name>
</gene>
<dbReference type="AlphaFoldDB" id="A0A1Y1UHV6"/>
<comment type="caution">
    <text evidence="2">The sequence shown here is derived from an EMBL/GenBank/DDBJ whole genome shotgun (WGS) entry which is preliminary data.</text>
</comment>
<evidence type="ECO:0000313" key="3">
    <source>
        <dbReference type="Proteomes" id="UP000193218"/>
    </source>
</evidence>
<dbReference type="RefSeq" id="XP_021871155.1">
    <property type="nucleotide sequence ID" value="XM_022015743.1"/>
</dbReference>
<dbReference type="InParanoid" id="A0A1Y1UHV6"/>
<proteinExistence type="predicted"/>
<dbReference type="GeneID" id="33557552"/>
<sequence>MKKSQLLFYPLFWIAQSSLSSEGVALSLVVHIHQSDTKHGGPRGEGGCSGHSGLGLGLPRRETMHAWIRPAPKLRSWVW</sequence>
<evidence type="ECO:0008006" key="4">
    <source>
        <dbReference type="Google" id="ProtNLM"/>
    </source>
</evidence>
<evidence type="ECO:0000313" key="2">
    <source>
        <dbReference type="EMBL" id="ORX37117.1"/>
    </source>
</evidence>
<keyword evidence="3" id="KW-1185">Reference proteome</keyword>
<protein>
    <recommendedName>
        <fullName evidence="4">Secreted protein</fullName>
    </recommendedName>
</protein>
<organism evidence="2 3">
    <name type="scientific">Kockovaella imperatae</name>
    <dbReference type="NCBI Taxonomy" id="4999"/>
    <lineage>
        <taxon>Eukaryota</taxon>
        <taxon>Fungi</taxon>
        <taxon>Dikarya</taxon>
        <taxon>Basidiomycota</taxon>
        <taxon>Agaricomycotina</taxon>
        <taxon>Tremellomycetes</taxon>
        <taxon>Tremellales</taxon>
        <taxon>Cuniculitremaceae</taxon>
        <taxon>Kockovaella</taxon>
    </lineage>
</organism>
<evidence type="ECO:0000256" key="1">
    <source>
        <dbReference type="SAM" id="SignalP"/>
    </source>
</evidence>
<reference evidence="2 3" key="1">
    <citation type="submission" date="2017-03" db="EMBL/GenBank/DDBJ databases">
        <title>Widespread Adenine N6-methylation of Active Genes in Fungi.</title>
        <authorList>
            <consortium name="DOE Joint Genome Institute"/>
            <person name="Mondo S.J."/>
            <person name="Dannebaum R.O."/>
            <person name="Kuo R.C."/>
            <person name="Louie K.B."/>
            <person name="Bewick A.J."/>
            <person name="Labutti K."/>
            <person name="Haridas S."/>
            <person name="Kuo A."/>
            <person name="Salamov A."/>
            <person name="Ahrendt S.R."/>
            <person name="Lau R."/>
            <person name="Bowen B.P."/>
            <person name="Lipzen A."/>
            <person name="Sullivan W."/>
            <person name="Andreopoulos W.B."/>
            <person name="Clum A."/>
            <person name="Lindquist E."/>
            <person name="Daum C."/>
            <person name="Northen T.R."/>
            <person name="Ramamoorthy G."/>
            <person name="Schmitz R.J."/>
            <person name="Gryganskyi A."/>
            <person name="Culley D."/>
            <person name="Magnuson J."/>
            <person name="James T.Y."/>
            <person name="O'Malley M.A."/>
            <person name="Stajich J.E."/>
            <person name="Spatafora J.W."/>
            <person name="Visel A."/>
            <person name="Grigoriev I.V."/>
        </authorList>
    </citation>
    <scope>NUCLEOTIDE SEQUENCE [LARGE SCALE GENOMIC DNA]</scope>
    <source>
        <strain evidence="2 3">NRRL Y-17943</strain>
    </source>
</reference>
<dbReference type="EMBL" id="NBSH01000006">
    <property type="protein sequence ID" value="ORX37117.1"/>
    <property type="molecule type" value="Genomic_DNA"/>
</dbReference>